<dbReference type="InterPro" id="IPR018713">
    <property type="entry name" value="MPAB/Lcp_cat_dom"/>
</dbReference>
<dbReference type="Pfam" id="PF09995">
    <property type="entry name" value="MPAB_Lcp_cat"/>
    <property type="match status" value="1"/>
</dbReference>
<accession>A0A166FLY0</accession>
<keyword evidence="1" id="KW-0812">Transmembrane</keyword>
<gene>
    <name evidence="3" type="ORF">SISSUDRAFT_1059999</name>
</gene>
<dbReference type="OrthoDB" id="6361347at2759"/>
<dbReference type="EMBL" id="KV428028">
    <property type="protein sequence ID" value="KZT40791.1"/>
    <property type="molecule type" value="Genomic_DNA"/>
</dbReference>
<evidence type="ECO:0000313" key="3">
    <source>
        <dbReference type="EMBL" id="KZT40791.1"/>
    </source>
</evidence>
<evidence type="ECO:0000259" key="2">
    <source>
        <dbReference type="Pfam" id="PF09995"/>
    </source>
</evidence>
<dbReference type="PANTHER" id="PTHR37539">
    <property type="entry name" value="SECRETED PROTEIN-RELATED"/>
    <property type="match status" value="1"/>
</dbReference>
<dbReference type="Proteomes" id="UP000076798">
    <property type="component" value="Unassembled WGS sequence"/>
</dbReference>
<proteinExistence type="predicted"/>
<evidence type="ECO:0000256" key="1">
    <source>
        <dbReference type="SAM" id="Phobius"/>
    </source>
</evidence>
<keyword evidence="1" id="KW-0472">Membrane</keyword>
<dbReference type="PANTHER" id="PTHR37539:SF1">
    <property type="entry name" value="ER-BOUND OXYGENASE MPAB_MPAB'_RUBBER OXYGENASE CATALYTIC DOMAIN-CONTAINING PROTEIN"/>
    <property type="match status" value="1"/>
</dbReference>
<reference evidence="3 4" key="1">
    <citation type="journal article" date="2016" name="Mol. Biol. Evol.">
        <title>Comparative Genomics of Early-Diverging Mushroom-Forming Fungi Provides Insights into the Origins of Lignocellulose Decay Capabilities.</title>
        <authorList>
            <person name="Nagy L.G."/>
            <person name="Riley R."/>
            <person name="Tritt A."/>
            <person name="Adam C."/>
            <person name="Daum C."/>
            <person name="Floudas D."/>
            <person name="Sun H."/>
            <person name="Yadav J.S."/>
            <person name="Pangilinan J."/>
            <person name="Larsson K.H."/>
            <person name="Matsuura K."/>
            <person name="Barry K."/>
            <person name="Labutti K."/>
            <person name="Kuo R."/>
            <person name="Ohm R.A."/>
            <person name="Bhattacharya S.S."/>
            <person name="Shirouzu T."/>
            <person name="Yoshinaga Y."/>
            <person name="Martin F.M."/>
            <person name="Grigoriev I.V."/>
            <person name="Hibbett D.S."/>
        </authorList>
    </citation>
    <scope>NUCLEOTIDE SEQUENCE [LARGE SCALE GENOMIC DNA]</scope>
    <source>
        <strain evidence="3 4">HHB10207 ss-3</strain>
    </source>
</reference>
<protein>
    <recommendedName>
        <fullName evidence="2">ER-bound oxygenase mpaB/mpaB'/Rubber oxygenase catalytic domain-containing protein</fullName>
    </recommendedName>
</protein>
<dbReference type="STRING" id="1314776.A0A166FLY0"/>
<organism evidence="3 4">
    <name type="scientific">Sistotremastrum suecicum HHB10207 ss-3</name>
    <dbReference type="NCBI Taxonomy" id="1314776"/>
    <lineage>
        <taxon>Eukaryota</taxon>
        <taxon>Fungi</taxon>
        <taxon>Dikarya</taxon>
        <taxon>Basidiomycota</taxon>
        <taxon>Agaricomycotina</taxon>
        <taxon>Agaricomycetes</taxon>
        <taxon>Sistotremastrales</taxon>
        <taxon>Sistotremastraceae</taxon>
        <taxon>Sistotremastrum</taxon>
    </lineage>
</organism>
<dbReference type="AlphaFoldDB" id="A0A166FLY0"/>
<keyword evidence="1" id="KW-1133">Transmembrane helix</keyword>
<sequence>MPFVLGELSKPRSSSTVHHIQDPFETEDLGDGDVVQMCDHVFEWDSDCVRASELESWRFHADRLCDDALREAFPTASSCTGKDLLAEIMCVAEANANGPAAAFMKHACDPLPESIRTTQTHLDLASRLYVERCMDINQALLNMSLAGGFSSPRITRVLRQVSYLVPRKSENVCPRSELDGIAECPHTKGGDQALTRLFETMQFVLDVMGCSTREDPSAIHFLAPGGEGWKSALRVRLLHGVARRRILDRSPQNGFSIEEEGLPINQEDLAATLAGFSIAPLICLTRLPHLSLPSPEEEQAYIDTWRHIGYYLGISPLILERHFANKKVATKFFASIVVHLFDSDEEAGRMAPTVDILKAATNRPPILGDFKFNCALTRQLLGDPLCDHLQVPRVTRVDITRMRLTLLLQRLPFFISQLYPRRGWHDRYLTAMEMVLNWVVRSNLGRRTTFRPRDERAAKPLVATKNEERHEIVTSSFVWIVMLLLVEFILVCIFLGVSSVYGLKQAC</sequence>
<feature type="domain" description="ER-bound oxygenase mpaB/mpaB'/Rubber oxygenase catalytic" evidence="2">
    <location>
        <begin position="190"/>
        <end position="406"/>
    </location>
</feature>
<keyword evidence="4" id="KW-1185">Reference proteome</keyword>
<feature type="transmembrane region" description="Helical" evidence="1">
    <location>
        <begin position="477"/>
        <end position="503"/>
    </location>
</feature>
<dbReference type="InterPro" id="IPR037473">
    <property type="entry name" value="Lcp-like"/>
</dbReference>
<dbReference type="GO" id="GO:0016491">
    <property type="term" value="F:oxidoreductase activity"/>
    <property type="evidence" value="ECO:0007669"/>
    <property type="project" value="InterPro"/>
</dbReference>
<evidence type="ECO:0000313" key="4">
    <source>
        <dbReference type="Proteomes" id="UP000076798"/>
    </source>
</evidence>
<name>A0A166FLY0_9AGAM</name>